<dbReference type="AlphaFoldDB" id="C0EPU9"/>
<keyword evidence="2" id="KW-1185">Reference proteome</keyword>
<evidence type="ECO:0000313" key="2">
    <source>
        <dbReference type="Proteomes" id="UP000004457"/>
    </source>
</evidence>
<reference evidence="1 2" key="1">
    <citation type="submission" date="2009-01" db="EMBL/GenBank/DDBJ databases">
        <authorList>
            <person name="Fulton L."/>
            <person name="Clifton S."/>
            <person name="Chinwalla A.T."/>
            <person name="Mitreva M."/>
            <person name="Sodergren E."/>
            <person name="Weinstock G."/>
            <person name="Clifton S."/>
            <person name="Dooling D.J."/>
            <person name="Fulton B."/>
            <person name="Minx P."/>
            <person name="Pepin K.H."/>
            <person name="Johnson M."/>
            <person name="Bhonagiri V."/>
            <person name="Nash W.E."/>
            <person name="Mardis E.R."/>
            <person name="Wilson R.K."/>
        </authorList>
    </citation>
    <scope>NUCLEOTIDE SEQUENCE [LARGE SCALE GENOMIC DNA]</scope>
    <source>
        <strain evidence="1 2">NRL30031/H210</strain>
    </source>
</reference>
<comment type="caution">
    <text evidence="1">The sequence shown here is derived from an EMBL/GenBank/DDBJ whole genome shotgun (WGS) entry which is preliminary data.</text>
</comment>
<name>C0EPU9_NEIFL</name>
<organism evidence="1 2">
    <name type="scientific">Neisseria flavescens NRL30031/H210</name>
    <dbReference type="NCBI Taxonomy" id="546264"/>
    <lineage>
        <taxon>Bacteria</taxon>
        <taxon>Pseudomonadati</taxon>
        <taxon>Pseudomonadota</taxon>
        <taxon>Betaproteobacteria</taxon>
        <taxon>Neisseriales</taxon>
        <taxon>Neisseriaceae</taxon>
        <taxon>Neisseria</taxon>
    </lineage>
</organism>
<evidence type="ECO:0000313" key="1">
    <source>
        <dbReference type="EMBL" id="EEG32900.1"/>
    </source>
</evidence>
<dbReference type="EMBL" id="ACEN01000095">
    <property type="protein sequence ID" value="EEG32900.1"/>
    <property type="molecule type" value="Genomic_DNA"/>
</dbReference>
<gene>
    <name evidence="1" type="ORF">NEIFLAOT_01989</name>
</gene>
<proteinExistence type="predicted"/>
<sequence>MWVALLDRGVEVGVRPNHDIEDVVAADAVAVSAFALLQTLVVLGKYRRLAHFFDQVGRDGVNGNAAVEVGVGCGVGIGVNNGFGSGFDG</sequence>
<accession>C0EPU9</accession>
<dbReference type="Proteomes" id="UP000004457">
    <property type="component" value="Unassembled WGS sequence"/>
</dbReference>
<protein>
    <submittedName>
        <fullName evidence="1">Uncharacterized protein</fullName>
    </submittedName>
</protein>